<reference evidence="4" key="1">
    <citation type="submission" date="2023-07" db="EMBL/GenBank/DDBJ databases">
        <title>Conexibacter stalactiti sp. nov., isolated from stalactites in a lava cave and emended description of the genus Conexibacter.</title>
        <authorList>
            <person name="Lee S.D."/>
        </authorList>
    </citation>
    <scope>NUCLEOTIDE SEQUENCE [LARGE SCALE GENOMIC DNA]</scope>
    <source>
        <strain evidence="4">KCTC 39840</strain>
    </source>
</reference>
<gene>
    <name evidence="3" type="ORF">R7226_28490</name>
</gene>
<accession>A0ABU4HYI2</accession>
<dbReference type="Proteomes" id="UP001284601">
    <property type="component" value="Unassembled WGS sequence"/>
</dbReference>
<feature type="domain" description="DUF2520" evidence="2">
    <location>
        <begin position="121"/>
        <end position="243"/>
    </location>
</feature>
<dbReference type="SUPFAM" id="SSF48179">
    <property type="entry name" value="6-phosphogluconate dehydrogenase C-terminal domain-like"/>
    <property type="match status" value="1"/>
</dbReference>
<dbReference type="Gene3D" id="3.40.50.720">
    <property type="entry name" value="NAD(P)-binding Rossmann-like Domain"/>
    <property type="match status" value="1"/>
</dbReference>
<dbReference type="PANTHER" id="PTHR40459">
    <property type="entry name" value="CONSERVED HYPOTHETICAL ALANINE AND LEUCINE RICH PROTEIN"/>
    <property type="match status" value="1"/>
</dbReference>
<dbReference type="SUPFAM" id="SSF51735">
    <property type="entry name" value="NAD(P)-binding Rossmann-fold domains"/>
    <property type="match status" value="1"/>
</dbReference>
<comment type="caution">
    <text evidence="3">The sequence shown here is derived from an EMBL/GenBank/DDBJ whole genome shotgun (WGS) entry which is preliminary data.</text>
</comment>
<dbReference type="EMBL" id="JAWSTH010000134">
    <property type="protein sequence ID" value="MDW5598331.1"/>
    <property type="molecule type" value="Genomic_DNA"/>
</dbReference>
<dbReference type="InterPro" id="IPR037108">
    <property type="entry name" value="TM1727-like_C_sf"/>
</dbReference>
<protein>
    <submittedName>
        <fullName evidence="3">DUF2520 domain-containing protein</fullName>
    </submittedName>
</protein>
<proteinExistence type="predicted"/>
<evidence type="ECO:0000313" key="3">
    <source>
        <dbReference type="EMBL" id="MDW5598331.1"/>
    </source>
</evidence>
<keyword evidence="4" id="KW-1185">Reference proteome</keyword>
<sequence length="275" mass="27835">MRELERESDLQDLTRSRCAIVGPGRLGRALADALPAAGIAVTGPFGRGWSGDDTEIILLCVPDGEIAAAARAIEPRPGRLVGHCSGATTLAPLAPHERFSLHPLMTVPADGVPTFDGATAAVAGSSDAALATATALARALEMAPVEVADDDRAAYHAAASVASNFLVTLEAAAERIGASAGIDRAALVPLVRAALENWAALGGERALTGPIARGDEATVTRQRDAIAERTPELLELFDALADATRALAGIASSTPASGAPDANGNSRALASEGVA</sequence>
<dbReference type="InterPro" id="IPR018931">
    <property type="entry name" value="DUF2520"/>
</dbReference>
<dbReference type="InterPro" id="IPR036291">
    <property type="entry name" value="NAD(P)-bd_dom_sf"/>
</dbReference>
<reference evidence="3 4" key="2">
    <citation type="submission" date="2023-10" db="EMBL/GenBank/DDBJ databases">
        <authorList>
            <person name="Han X.F."/>
        </authorList>
    </citation>
    <scope>NUCLEOTIDE SEQUENCE [LARGE SCALE GENOMIC DNA]</scope>
    <source>
        <strain evidence="3 4">KCTC 39840</strain>
    </source>
</reference>
<dbReference type="InterPro" id="IPR008927">
    <property type="entry name" value="6-PGluconate_DH-like_C_sf"/>
</dbReference>
<dbReference type="RefSeq" id="WP_318600856.1">
    <property type="nucleotide sequence ID" value="NZ_JAWSTH010000134.1"/>
</dbReference>
<organism evidence="3 4">
    <name type="scientific">Conexibacter stalactiti</name>
    <dbReference type="NCBI Taxonomy" id="1940611"/>
    <lineage>
        <taxon>Bacteria</taxon>
        <taxon>Bacillati</taxon>
        <taxon>Actinomycetota</taxon>
        <taxon>Thermoleophilia</taxon>
        <taxon>Solirubrobacterales</taxon>
        <taxon>Conexibacteraceae</taxon>
        <taxon>Conexibacter</taxon>
    </lineage>
</organism>
<evidence type="ECO:0000259" key="2">
    <source>
        <dbReference type="Pfam" id="PF10728"/>
    </source>
</evidence>
<evidence type="ECO:0000256" key="1">
    <source>
        <dbReference type="SAM" id="MobiDB-lite"/>
    </source>
</evidence>
<dbReference type="Gene3D" id="1.10.1040.20">
    <property type="entry name" value="ProC-like, C-terminal domain"/>
    <property type="match status" value="1"/>
</dbReference>
<dbReference type="PANTHER" id="PTHR40459:SF1">
    <property type="entry name" value="CONSERVED HYPOTHETICAL ALANINE AND LEUCINE RICH PROTEIN"/>
    <property type="match status" value="1"/>
</dbReference>
<evidence type="ECO:0000313" key="4">
    <source>
        <dbReference type="Proteomes" id="UP001284601"/>
    </source>
</evidence>
<name>A0ABU4HYI2_9ACTN</name>
<dbReference type="Pfam" id="PF10728">
    <property type="entry name" value="DUF2520"/>
    <property type="match status" value="1"/>
</dbReference>
<feature type="region of interest" description="Disordered" evidence="1">
    <location>
        <begin position="252"/>
        <end position="275"/>
    </location>
</feature>